<protein>
    <submittedName>
        <fullName evidence="2">Uncharacterized protein</fullName>
    </submittedName>
</protein>
<dbReference type="Proteomes" id="UP000650081">
    <property type="component" value="Unassembled WGS sequence"/>
</dbReference>
<name>A0A923T7G7_9BACT</name>
<dbReference type="AlphaFoldDB" id="A0A923T7G7"/>
<organism evidence="2 3">
    <name type="scientific">Neolewinella lacunae</name>
    <dbReference type="NCBI Taxonomy" id="1517758"/>
    <lineage>
        <taxon>Bacteria</taxon>
        <taxon>Pseudomonadati</taxon>
        <taxon>Bacteroidota</taxon>
        <taxon>Saprospiria</taxon>
        <taxon>Saprospirales</taxon>
        <taxon>Lewinellaceae</taxon>
        <taxon>Neolewinella</taxon>
    </lineage>
</organism>
<feature type="chain" id="PRO_5036942642" evidence="1">
    <location>
        <begin position="22"/>
        <end position="214"/>
    </location>
</feature>
<keyword evidence="1" id="KW-0732">Signal</keyword>
<dbReference type="EMBL" id="JACSIT010000067">
    <property type="protein sequence ID" value="MBC6993564.1"/>
    <property type="molecule type" value="Genomic_DNA"/>
</dbReference>
<keyword evidence="3" id="KW-1185">Reference proteome</keyword>
<evidence type="ECO:0000313" key="2">
    <source>
        <dbReference type="EMBL" id="MBC6993564.1"/>
    </source>
</evidence>
<evidence type="ECO:0000256" key="1">
    <source>
        <dbReference type="SAM" id="SignalP"/>
    </source>
</evidence>
<gene>
    <name evidence="2" type="ORF">H9S92_05290</name>
</gene>
<dbReference type="RefSeq" id="WP_187465665.1">
    <property type="nucleotide sequence ID" value="NZ_JACSIT010000067.1"/>
</dbReference>
<evidence type="ECO:0000313" key="3">
    <source>
        <dbReference type="Proteomes" id="UP000650081"/>
    </source>
</evidence>
<proteinExistence type="predicted"/>
<sequence>MHRFAVLLFLLSCAAALQGQSATLRSLASEFCACMEEIGKEQPLRRSLRCQDRLLQTNQQRIATELGLDLSISDEREQFLELLIDVLVVQCPLLQTLSVTPAERDLRWSDIPPVKIAPPRYRSDKMPPPPVPDFTVGEVPDTWRARGSITGRPTADRLQLRLEDGHLLRFIVNGAILRERRWKDGDKVAVDYRREWHKDGGEIVNFLLAITLEE</sequence>
<comment type="caution">
    <text evidence="2">The sequence shown here is derived from an EMBL/GenBank/DDBJ whole genome shotgun (WGS) entry which is preliminary data.</text>
</comment>
<accession>A0A923T7G7</accession>
<feature type="signal peptide" evidence="1">
    <location>
        <begin position="1"/>
        <end position="21"/>
    </location>
</feature>
<reference evidence="2" key="1">
    <citation type="submission" date="2020-08" db="EMBL/GenBank/DDBJ databases">
        <title>Lewinella bacteria from marine environments.</title>
        <authorList>
            <person name="Zhong Y."/>
        </authorList>
    </citation>
    <scope>NUCLEOTIDE SEQUENCE</scope>
    <source>
        <strain evidence="2">KCTC 42187</strain>
    </source>
</reference>